<feature type="transmembrane region" description="Helical" evidence="1">
    <location>
        <begin position="56"/>
        <end position="75"/>
    </location>
</feature>
<evidence type="ECO:0000256" key="1">
    <source>
        <dbReference type="SAM" id="Phobius"/>
    </source>
</evidence>
<proteinExistence type="predicted"/>
<keyword evidence="1" id="KW-0812">Transmembrane</keyword>
<dbReference type="InterPro" id="IPR025698">
    <property type="entry name" value="2TM_dom"/>
</dbReference>
<dbReference type="Proteomes" id="UP001501153">
    <property type="component" value="Unassembled WGS sequence"/>
</dbReference>
<feature type="transmembrane region" description="Helical" evidence="1">
    <location>
        <begin position="27"/>
        <end position="44"/>
    </location>
</feature>
<evidence type="ECO:0000259" key="2">
    <source>
        <dbReference type="Pfam" id="PF13239"/>
    </source>
</evidence>
<keyword evidence="4" id="KW-1185">Reference proteome</keyword>
<organism evidence="3 4">
    <name type="scientific">Hymenobacter saemangeumensis</name>
    <dbReference type="NCBI Taxonomy" id="1084522"/>
    <lineage>
        <taxon>Bacteria</taxon>
        <taxon>Pseudomonadati</taxon>
        <taxon>Bacteroidota</taxon>
        <taxon>Cytophagia</taxon>
        <taxon>Cytophagales</taxon>
        <taxon>Hymenobacteraceae</taxon>
        <taxon>Hymenobacter</taxon>
    </lineage>
</organism>
<accession>A0ABP8IMB2</accession>
<dbReference type="RefSeq" id="WP_345236976.1">
    <property type="nucleotide sequence ID" value="NZ_BAABGZ010000066.1"/>
</dbReference>
<evidence type="ECO:0000313" key="3">
    <source>
        <dbReference type="EMBL" id="GAA4362586.1"/>
    </source>
</evidence>
<evidence type="ECO:0000313" key="4">
    <source>
        <dbReference type="Proteomes" id="UP001501153"/>
    </source>
</evidence>
<feature type="domain" description="2TM" evidence="2">
    <location>
        <begin position="16"/>
        <end position="79"/>
    </location>
</feature>
<gene>
    <name evidence="3" type="ORF">GCM10023185_30660</name>
</gene>
<keyword evidence="1" id="KW-0472">Membrane</keyword>
<name>A0ABP8IMB2_9BACT</name>
<sequence>METNTAPTRDPELWRQAKSRAAFKSHLFTYLSVNGLLWLIWAVTTRGRDQGLPWPVWSTFFWGIGVLSQAVRVYGGWDRKGMAEREYERLTRQS</sequence>
<reference evidence="4" key="1">
    <citation type="journal article" date="2019" name="Int. J. Syst. Evol. Microbiol.">
        <title>The Global Catalogue of Microorganisms (GCM) 10K type strain sequencing project: providing services to taxonomists for standard genome sequencing and annotation.</title>
        <authorList>
            <consortium name="The Broad Institute Genomics Platform"/>
            <consortium name="The Broad Institute Genome Sequencing Center for Infectious Disease"/>
            <person name="Wu L."/>
            <person name="Ma J."/>
        </authorList>
    </citation>
    <scope>NUCLEOTIDE SEQUENCE [LARGE SCALE GENOMIC DNA]</scope>
    <source>
        <strain evidence="4">JCM 17923</strain>
    </source>
</reference>
<protein>
    <recommendedName>
        <fullName evidence="2">2TM domain-containing protein</fullName>
    </recommendedName>
</protein>
<comment type="caution">
    <text evidence="3">The sequence shown here is derived from an EMBL/GenBank/DDBJ whole genome shotgun (WGS) entry which is preliminary data.</text>
</comment>
<dbReference type="Pfam" id="PF13239">
    <property type="entry name" value="2TM"/>
    <property type="match status" value="1"/>
</dbReference>
<dbReference type="EMBL" id="BAABGZ010000066">
    <property type="protein sequence ID" value="GAA4362586.1"/>
    <property type="molecule type" value="Genomic_DNA"/>
</dbReference>
<keyword evidence="1" id="KW-1133">Transmembrane helix</keyword>